<keyword evidence="4" id="KW-1185">Reference proteome</keyword>
<evidence type="ECO:0000313" key="4">
    <source>
        <dbReference type="Proteomes" id="UP000245695"/>
    </source>
</evidence>
<gene>
    <name evidence="3" type="ORF">FRIFI_1347</name>
</gene>
<feature type="domain" description="BD-FAE-like" evidence="2">
    <location>
        <begin position="45"/>
        <end position="227"/>
    </location>
</feature>
<dbReference type="EMBL" id="LN650648">
    <property type="protein sequence ID" value="CEI72882.1"/>
    <property type="molecule type" value="Genomic_DNA"/>
</dbReference>
<evidence type="ECO:0000256" key="1">
    <source>
        <dbReference type="ARBA" id="ARBA00022801"/>
    </source>
</evidence>
<dbReference type="PANTHER" id="PTHR48081">
    <property type="entry name" value="AB HYDROLASE SUPERFAMILY PROTEIN C4A8.06C"/>
    <property type="match status" value="1"/>
</dbReference>
<dbReference type="GO" id="GO:0016787">
    <property type="term" value="F:hydrolase activity"/>
    <property type="evidence" value="ECO:0007669"/>
    <property type="project" value="UniProtKB-KW"/>
</dbReference>
<keyword evidence="1" id="KW-0378">Hydrolase</keyword>
<dbReference type="KEGG" id="rhom:FRIFI_1347"/>
<name>A0A2P2BRF7_9FIRM</name>
<evidence type="ECO:0000259" key="2">
    <source>
        <dbReference type="Pfam" id="PF20434"/>
    </source>
</evidence>
<dbReference type="AlphaFoldDB" id="A0A2P2BRF7"/>
<dbReference type="Pfam" id="PF20434">
    <property type="entry name" value="BD-FAE"/>
    <property type="match status" value="1"/>
</dbReference>
<dbReference type="InterPro" id="IPR029058">
    <property type="entry name" value="AB_hydrolase_fold"/>
</dbReference>
<sequence>MNLKSIKLKLFNIGKTITNSYIKDNNIKGKIIRYGNNKRQYYKVYTPYSSNLKSTIFFIHGGGWWHGNPSLYSGVGKFFYKLGYQTVLCGYRLVPFHRYPTQIDDVFKALKHYIECNKEINSIVIAGYSAGGELASRLVFDHDRQLKYNINKDLLKGFISLSGVLDFSKCTSIYSKILVNNYVYKSNIKKANPISLLNKEVNLPILCIHGESDSLINVNTSISFIKKVNNLDENTILKTIKRAEHEDTIDIVRGDGNKYSEYILRFIKEIDDIKKIDI</sequence>
<accession>A0A2P2BRF7</accession>
<dbReference type="RefSeq" id="WP_092925823.1">
    <property type="nucleotide sequence ID" value="NZ_FJTZ01000012.1"/>
</dbReference>
<organism evidence="3 4">
    <name type="scientific">Romboutsia hominis</name>
    <dbReference type="NCBI Taxonomy" id="1507512"/>
    <lineage>
        <taxon>Bacteria</taxon>
        <taxon>Bacillati</taxon>
        <taxon>Bacillota</taxon>
        <taxon>Clostridia</taxon>
        <taxon>Peptostreptococcales</taxon>
        <taxon>Peptostreptococcaceae</taxon>
        <taxon>Romboutsia</taxon>
    </lineage>
</organism>
<proteinExistence type="predicted"/>
<evidence type="ECO:0000313" key="3">
    <source>
        <dbReference type="EMBL" id="CEI72882.1"/>
    </source>
</evidence>
<dbReference type="InterPro" id="IPR050300">
    <property type="entry name" value="GDXG_lipolytic_enzyme"/>
</dbReference>
<dbReference type="InterPro" id="IPR049492">
    <property type="entry name" value="BD-FAE-like_dom"/>
</dbReference>
<dbReference type="Gene3D" id="3.40.50.1820">
    <property type="entry name" value="alpha/beta hydrolase"/>
    <property type="match status" value="1"/>
</dbReference>
<dbReference type="SUPFAM" id="SSF53474">
    <property type="entry name" value="alpha/beta-Hydrolases"/>
    <property type="match status" value="1"/>
</dbReference>
<reference evidence="3 4" key="1">
    <citation type="submission" date="2014-09" db="EMBL/GenBank/DDBJ databases">
        <authorList>
            <person name="Hornung B.V."/>
        </authorList>
    </citation>
    <scope>NUCLEOTIDE SEQUENCE [LARGE SCALE GENOMIC DNA]</scope>
    <source>
        <strain evidence="3 4">FRIFI</strain>
    </source>
</reference>
<protein>
    <submittedName>
        <fullName evidence="3">Esterase, homolog</fullName>
    </submittedName>
</protein>
<dbReference type="PANTHER" id="PTHR48081:SF33">
    <property type="entry name" value="KYNURENINE FORMAMIDASE"/>
    <property type="match status" value="1"/>
</dbReference>
<dbReference type="Proteomes" id="UP000245695">
    <property type="component" value="Chromosome 1"/>
</dbReference>